<evidence type="ECO:0000256" key="1">
    <source>
        <dbReference type="ARBA" id="ARBA00004477"/>
    </source>
</evidence>
<name>A0A7J6B438_AMEME</name>
<dbReference type="Proteomes" id="UP000593565">
    <property type="component" value="Unassembled WGS sequence"/>
</dbReference>
<evidence type="ECO:0000313" key="9">
    <source>
        <dbReference type="Proteomes" id="UP000593565"/>
    </source>
</evidence>
<feature type="transmembrane region" description="Helical" evidence="6">
    <location>
        <begin position="12"/>
        <end position="35"/>
    </location>
</feature>
<dbReference type="GO" id="GO:0043005">
    <property type="term" value="C:neuron projection"/>
    <property type="evidence" value="ECO:0007669"/>
    <property type="project" value="TreeGrafter"/>
</dbReference>
<keyword evidence="2 6" id="KW-0812">Transmembrane</keyword>
<evidence type="ECO:0000256" key="5">
    <source>
        <dbReference type="ARBA" id="ARBA00023136"/>
    </source>
</evidence>
<dbReference type="InterPro" id="IPR046964">
    <property type="entry name" value="RTN1-4"/>
</dbReference>
<feature type="transmembrane region" description="Helical" evidence="6">
    <location>
        <begin position="41"/>
        <end position="62"/>
    </location>
</feature>
<dbReference type="AlphaFoldDB" id="A0A7J6B438"/>
<reference evidence="8 9" key="1">
    <citation type="submission" date="2020-02" db="EMBL/GenBank/DDBJ databases">
        <title>A chromosome-scale genome assembly of the black bullhead catfish (Ameiurus melas).</title>
        <authorList>
            <person name="Wen M."/>
            <person name="Zham M."/>
            <person name="Cabau C."/>
            <person name="Klopp C."/>
            <person name="Donnadieu C."/>
            <person name="Roques C."/>
            <person name="Bouchez O."/>
            <person name="Lampietro C."/>
            <person name="Jouanno E."/>
            <person name="Herpin A."/>
            <person name="Louis A."/>
            <person name="Berthelot C."/>
            <person name="Parey E."/>
            <person name="Roest-Crollius H."/>
            <person name="Braasch I."/>
            <person name="Postlethwait J."/>
            <person name="Robinson-Rechavi M."/>
            <person name="Echchiki A."/>
            <person name="Begum T."/>
            <person name="Montfort J."/>
            <person name="Schartl M."/>
            <person name="Bobe J."/>
            <person name="Guiguen Y."/>
        </authorList>
    </citation>
    <scope>NUCLEOTIDE SEQUENCE [LARGE SCALE GENOMIC DNA]</scope>
    <source>
        <strain evidence="8">M_S1</strain>
        <tissue evidence="8">Blood</tissue>
    </source>
</reference>
<keyword evidence="5 6" id="KW-0472">Membrane</keyword>
<proteinExistence type="predicted"/>
<keyword evidence="3 6" id="KW-0256">Endoplasmic reticulum</keyword>
<sequence length="99" mass="11051">MTIVFKKTLMSVILTGVCVCVCVCVCVFAVLMWLLTYVGALFNGLTLLLLAVVCVFTVPLVYEKYQKQIDQYLGLVRTQVNSVMTKLREKVPGAKRKGE</sequence>
<dbReference type="GO" id="GO:0014069">
    <property type="term" value="C:postsynaptic density"/>
    <property type="evidence" value="ECO:0007669"/>
    <property type="project" value="TreeGrafter"/>
</dbReference>
<evidence type="ECO:0000256" key="6">
    <source>
        <dbReference type="RuleBase" id="RU210713"/>
    </source>
</evidence>
<gene>
    <name evidence="8" type="ORF">AMELA_G00042900</name>
</gene>
<keyword evidence="4 6" id="KW-1133">Transmembrane helix</keyword>
<dbReference type="GO" id="GO:0071787">
    <property type="term" value="P:endoplasmic reticulum tubular network formation"/>
    <property type="evidence" value="ECO:0007669"/>
    <property type="project" value="TreeGrafter"/>
</dbReference>
<evidence type="ECO:0000256" key="2">
    <source>
        <dbReference type="ARBA" id="ARBA00022692"/>
    </source>
</evidence>
<dbReference type="PANTHER" id="PTHR45799:SF6">
    <property type="entry name" value="RETICULON"/>
    <property type="match status" value="1"/>
</dbReference>
<comment type="subcellular location">
    <subcellularLocation>
        <location evidence="1 6">Endoplasmic reticulum membrane</location>
        <topology evidence="1 6">Multi-pass membrane protein</topology>
    </subcellularLocation>
</comment>
<protein>
    <recommendedName>
        <fullName evidence="6">Reticulon</fullName>
    </recommendedName>
</protein>
<evidence type="ECO:0000259" key="7">
    <source>
        <dbReference type="PROSITE" id="PS50845"/>
    </source>
</evidence>
<evidence type="ECO:0000256" key="4">
    <source>
        <dbReference type="ARBA" id="ARBA00022989"/>
    </source>
</evidence>
<dbReference type="GO" id="GO:0005789">
    <property type="term" value="C:endoplasmic reticulum membrane"/>
    <property type="evidence" value="ECO:0007669"/>
    <property type="project" value="UniProtKB-SubCell"/>
</dbReference>
<dbReference type="PROSITE" id="PS50845">
    <property type="entry name" value="RETICULON"/>
    <property type="match status" value="1"/>
</dbReference>
<comment type="caution">
    <text evidence="8">The sequence shown here is derived from an EMBL/GenBank/DDBJ whole genome shotgun (WGS) entry which is preliminary data.</text>
</comment>
<dbReference type="Pfam" id="PF02453">
    <property type="entry name" value="Reticulon"/>
    <property type="match status" value="1"/>
</dbReference>
<organism evidence="8 9">
    <name type="scientific">Ameiurus melas</name>
    <name type="common">Black bullhead</name>
    <name type="synonym">Silurus melas</name>
    <dbReference type="NCBI Taxonomy" id="219545"/>
    <lineage>
        <taxon>Eukaryota</taxon>
        <taxon>Metazoa</taxon>
        <taxon>Chordata</taxon>
        <taxon>Craniata</taxon>
        <taxon>Vertebrata</taxon>
        <taxon>Euteleostomi</taxon>
        <taxon>Actinopterygii</taxon>
        <taxon>Neopterygii</taxon>
        <taxon>Teleostei</taxon>
        <taxon>Ostariophysi</taxon>
        <taxon>Siluriformes</taxon>
        <taxon>Ictaluridae</taxon>
        <taxon>Ameiurus</taxon>
    </lineage>
</organism>
<dbReference type="GO" id="GO:0007420">
    <property type="term" value="P:brain development"/>
    <property type="evidence" value="ECO:0007669"/>
    <property type="project" value="TreeGrafter"/>
</dbReference>
<evidence type="ECO:0000256" key="3">
    <source>
        <dbReference type="ARBA" id="ARBA00022824"/>
    </source>
</evidence>
<dbReference type="PANTHER" id="PTHR45799">
    <property type="entry name" value="RETICULON-LIKE PROTEIN"/>
    <property type="match status" value="1"/>
</dbReference>
<dbReference type="EMBL" id="JAAGNN010000004">
    <property type="protein sequence ID" value="KAF4089822.1"/>
    <property type="molecule type" value="Genomic_DNA"/>
</dbReference>
<dbReference type="InterPro" id="IPR003388">
    <property type="entry name" value="Reticulon"/>
</dbReference>
<keyword evidence="9" id="KW-1185">Reference proteome</keyword>
<evidence type="ECO:0000313" key="8">
    <source>
        <dbReference type="EMBL" id="KAF4089822.1"/>
    </source>
</evidence>
<feature type="domain" description="Reticulon" evidence="7">
    <location>
        <begin position="28"/>
        <end position="99"/>
    </location>
</feature>
<accession>A0A7J6B438</accession>
<dbReference type="GO" id="GO:0030182">
    <property type="term" value="P:neuron differentiation"/>
    <property type="evidence" value="ECO:0007669"/>
    <property type="project" value="TreeGrafter"/>
</dbReference>